<dbReference type="Proteomes" id="UP000075882">
    <property type="component" value="Unassembled WGS sequence"/>
</dbReference>
<accession>A0A8W7PJQ5</accession>
<dbReference type="AlphaFoldDB" id="A0A8W7PJQ5"/>
<dbReference type="EnsemblMetazoa" id="ACOM032277-RA">
    <property type="protein sequence ID" value="ACOM032277-PA.1"/>
    <property type="gene ID" value="ACOM032277"/>
</dbReference>
<evidence type="ECO:0000313" key="1">
    <source>
        <dbReference type="EnsemblMetazoa" id="ACOM032277-PA.1"/>
    </source>
</evidence>
<proteinExistence type="predicted"/>
<protein>
    <submittedName>
        <fullName evidence="1">Uncharacterized protein</fullName>
    </submittedName>
</protein>
<reference evidence="1" key="1">
    <citation type="submission" date="2022-08" db="UniProtKB">
        <authorList>
            <consortium name="EnsemblMetazoa"/>
        </authorList>
    </citation>
    <scope>IDENTIFICATION</scope>
</reference>
<sequence length="128" mass="14485">LSYEDGLRLWALKTGQTHSALNLLLGHLRQHDPGRKLPRDARTFLNTPEARDTQSAITPISGGGIWYQGIGTCLRSYFRYTQPAVERFEIDFFVDGLPLYKSSRTQFWPILMGIHNLPNAPVMTVAII</sequence>
<organism evidence="1">
    <name type="scientific">Anopheles coluzzii</name>
    <name type="common">African malaria mosquito</name>
    <dbReference type="NCBI Taxonomy" id="1518534"/>
    <lineage>
        <taxon>Eukaryota</taxon>
        <taxon>Metazoa</taxon>
        <taxon>Ecdysozoa</taxon>
        <taxon>Arthropoda</taxon>
        <taxon>Hexapoda</taxon>
        <taxon>Insecta</taxon>
        <taxon>Pterygota</taxon>
        <taxon>Neoptera</taxon>
        <taxon>Endopterygota</taxon>
        <taxon>Diptera</taxon>
        <taxon>Nematocera</taxon>
        <taxon>Culicoidea</taxon>
        <taxon>Culicidae</taxon>
        <taxon>Anophelinae</taxon>
        <taxon>Anopheles</taxon>
    </lineage>
</organism>
<dbReference type="VEuPathDB" id="VectorBase:ACON2_034396"/>
<name>A0A8W7PJQ5_ANOCL</name>